<name>A0ABY6GSD5_9GAMM</name>
<dbReference type="InterPro" id="IPR032806">
    <property type="entry name" value="YbfD_N"/>
</dbReference>
<keyword evidence="4" id="KW-1185">Reference proteome</keyword>
<feature type="domain" description="H repeat-associated protein N-terminal" evidence="2">
    <location>
        <begin position="8"/>
        <end position="48"/>
    </location>
</feature>
<evidence type="ECO:0000313" key="3">
    <source>
        <dbReference type="EMBL" id="UYM15041.1"/>
    </source>
</evidence>
<dbReference type="Proteomes" id="UP001163255">
    <property type="component" value="Chromosome"/>
</dbReference>
<sequence length="56" mass="6067">MSAKTLFSKFTSLTDNRDPKKSTHILAEVMFMSVCAILCGADYLLAVKGNQKTLAG</sequence>
<accession>A0ABY6GSD5</accession>
<evidence type="ECO:0000313" key="4">
    <source>
        <dbReference type="Proteomes" id="UP001163255"/>
    </source>
</evidence>
<dbReference type="Pfam" id="PF13808">
    <property type="entry name" value="DDE_Tnp_1_assoc"/>
    <property type="match status" value="1"/>
</dbReference>
<keyword evidence="1" id="KW-0812">Transmembrane</keyword>
<reference evidence="3" key="1">
    <citation type="submission" date="2022-10" db="EMBL/GenBank/DDBJ databases">
        <title>Completed Genome Sequence of two octocoral isolated bacterium, Endozoicomonas euniceicola EF212T and Endozoicomonas gorgoniicola PS125T.</title>
        <authorList>
            <person name="Chiou Y.-J."/>
            <person name="Chen Y.-H."/>
        </authorList>
    </citation>
    <scope>NUCLEOTIDE SEQUENCE</scope>
    <source>
        <strain evidence="3">EF212</strain>
    </source>
</reference>
<proteinExistence type="predicted"/>
<organism evidence="3 4">
    <name type="scientific">Endozoicomonas euniceicola</name>
    <dbReference type="NCBI Taxonomy" id="1234143"/>
    <lineage>
        <taxon>Bacteria</taxon>
        <taxon>Pseudomonadati</taxon>
        <taxon>Pseudomonadota</taxon>
        <taxon>Gammaproteobacteria</taxon>
        <taxon>Oceanospirillales</taxon>
        <taxon>Endozoicomonadaceae</taxon>
        <taxon>Endozoicomonas</taxon>
    </lineage>
</organism>
<dbReference type="RefSeq" id="WP_262596867.1">
    <property type="nucleotide sequence ID" value="NZ_CP103300.1"/>
</dbReference>
<feature type="transmembrane region" description="Helical" evidence="1">
    <location>
        <begin position="25"/>
        <end position="45"/>
    </location>
</feature>
<evidence type="ECO:0000259" key="2">
    <source>
        <dbReference type="Pfam" id="PF13808"/>
    </source>
</evidence>
<dbReference type="EMBL" id="CP103300">
    <property type="protein sequence ID" value="UYM15041.1"/>
    <property type="molecule type" value="Genomic_DNA"/>
</dbReference>
<gene>
    <name evidence="3" type="ORF">NX720_19530</name>
</gene>
<keyword evidence="1" id="KW-0472">Membrane</keyword>
<protein>
    <submittedName>
        <fullName evidence="3">Transposase family protein</fullName>
    </submittedName>
</protein>
<keyword evidence="1" id="KW-1133">Transmembrane helix</keyword>
<evidence type="ECO:0000256" key="1">
    <source>
        <dbReference type="SAM" id="Phobius"/>
    </source>
</evidence>